<dbReference type="eggNOG" id="KOG4475">
    <property type="taxonomic scope" value="Eukaryota"/>
</dbReference>
<keyword evidence="5" id="KW-1133">Transmembrane helix</keyword>
<evidence type="ECO:0000256" key="8">
    <source>
        <dbReference type="ARBA" id="ARBA00023180"/>
    </source>
</evidence>
<protein>
    <recommendedName>
        <fullName evidence="12">Hemicentin/VWA7 galactose-binding domain-containing protein</fullName>
    </recommendedName>
</protein>
<organism evidence="13 14">
    <name type="scientific">Lepisosteus oculatus</name>
    <name type="common">Spotted gar</name>
    <dbReference type="NCBI Taxonomy" id="7918"/>
    <lineage>
        <taxon>Eukaryota</taxon>
        <taxon>Metazoa</taxon>
        <taxon>Chordata</taxon>
        <taxon>Craniata</taxon>
        <taxon>Vertebrata</taxon>
        <taxon>Euteleostomi</taxon>
        <taxon>Actinopterygii</taxon>
        <taxon>Neopterygii</taxon>
        <taxon>Holostei</taxon>
        <taxon>Semionotiformes</taxon>
        <taxon>Lepisosteidae</taxon>
        <taxon>Lepisosteus</taxon>
    </lineage>
</organism>
<evidence type="ECO:0000256" key="6">
    <source>
        <dbReference type="ARBA" id="ARBA00023136"/>
    </source>
</evidence>
<name>W5LWV1_LEPOC</name>
<dbReference type="PANTHER" id="PTHR44888:SF3">
    <property type="entry name" value="HEMICENTIN 2"/>
    <property type="match status" value="1"/>
</dbReference>
<comment type="subcellular location">
    <subcellularLocation>
        <location evidence="1">Cytoplasm</location>
    </subcellularLocation>
    <subcellularLocation>
        <location evidence="10">Endomembrane system</location>
        <topology evidence="10">Single-pass type I membrane protein</topology>
    </subcellularLocation>
</comment>
<dbReference type="GeneTree" id="ENSGT00940000162328"/>
<evidence type="ECO:0000256" key="9">
    <source>
        <dbReference type="ARBA" id="ARBA00023319"/>
    </source>
</evidence>
<keyword evidence="4" id="KW-0732">Signal</keyword>
<dbReference type="PANTHER" id="PTHR44888">
    <property type="entry name" value="HEPACAM FAMILY MEMBER 2-RELATED"/>
    <property type="match status" value="1"/>
</dbReference>
<keyword evidence="8" id="KW-0325">Glycoprotein</keyword>
<keyword evidence="14" id="KW-1185">Reference proteome</keyword>
<keyword evidence="2" id="KW-0963">Cytoplasm</keyword>
<evidence type="ECO:0000256" key="11">
    <source>
        <dbReference type="SAM" id="MobiDB-lite"/>
    </source>
</evidence>
<keyword evidence="3" id="KW-0812">Transmembrane</keyword>
<evidence type="ECO:0000256" key="10">
    <source>
        <dbReference type="ARBA" id="ARBA00046288"/>
    </source>
</evidence>
<dbReference type="AlphaFoldDB" id="W5LWV1"/>
<evidence type="ECO:0000313" key="14">
    <source>
        <dbReference type="Proteomes" id="UP000018468"/>
    </source>
</evidence>
<feature type="region of interest" description="Disordered" evidence="11">
    <location>
        <begin position="110"/>
        <end position="139"/>
    </location>
</feature>
<dbReference type="Proteomes" id="UP000018468">
    <property type="component" value="Unassembled WGS sequence"/>
</dbReference>
<keyword evidence="6" id="KW-0472">Membrane</keyword>
<dbReference type="InParanoid" id="W5LWV1"/>
<dbReference type="HOGENOM" id="CLU_1844451_0_0_1"/>
<evidence type="ECO:0000256" key="1">
    <source>
        <dbReference type="ARBA" id="ARBA00004496"/>
    </source>
</evidence>
<sequence length="139" mass="15362">MKVHLLSTDHEGGEENRWPVPFDPSLREVTVSLSGPAPEIELRDPYGRIVGEELGLTELLNIPNSARVVGVKHPRPGTWTLRVSCSGRHSLRVTGVSNLDFRAGFSSRPVTDFSQTRERPVEGTGHTMHPPHNTSSHQL</sequence>
<evidence type="ECO:0000259" key="12">
    <source>
        <dbReference type="Pfam" id="PF23560"/>
    </source>
</evidence>
<dbReference type="InterPro" id="IPR056475">
    <property type="entry name" value="GBD_Hemicentin/VWA7"/>
</dbReference>
<dbReference type="GO" id="GO:0005737">
    <property type="term" value="C:cytoplasm"/>
    <property type="evidence" value="ECO:0007669"/>
    <property type="project" value="UniProtKB-SubCell"/>
</dbReference>
<evidence type="ECO:0000313" key="13">
    <source>
        <dbReference type="Ensembl" id="ENSLOCP00000000608.1"/>
    </source>
</evidence>
<dbReference type="STRING" id="7918.ENSLOCP00000000608"/>
<accession>W5LWV1</accession>
<feature type="region of interest" description="Disordered" evidence="11">
    <location>
        <begin position="1"/>
        <end position="20"/>
    </location>
</feature>
<feature type="domain" description="Hemicentin/VWA7 galactose-binding" evidence="12">
    <location>
        <begin position="2"/>
        <end position="98"/>
    </location>
</feature>
<proteinExistence type="predicted"/>
<reference evidence="13" key="2">
    <citation type="submission" date="2025-08" db="UniProtKB">
        <authorList>
            <consortium name="Ensembl"/>
        </authorList>
    </citation>
    <scope>IDENTIFICATION</scope>
</reference>
<keyword evidence="9" id="KW-0393">Immunoglobulin domain</keyword>
<dbReference type="Ensembl" id="ENSLOCT00000000609.1">
    <property type="protein sequence ID" value="ENSLOCP00000000608.1"/>
    <property type="gene ID" value="ENSLOCG00000000551.1"/>
</dbReference>
<evidence type="ECO:0000256" key="2">
    <source>
        <dbReference type="ARBA" id="ARBA00022490"/>
    </source>
</evidence>
<dbReference type="Bgee" id="ENSLOCG00000000551">
    <property type="expression patterns" value="Expressed in testis and 1 other cell type or tissue"/>
</dbReference>
<dbReference type="GO" id="GO:0012505">
    <property type="term" value="C:endomembrane system"/>
    <property type="evidence" value="ECO:0007669"/>
    <property type="project" value="UniProtKB-SubCell"/>
</dbReference>
<dbReference type="Pfam" id="PF23560">
    <property type="entry name" value="GBD_Hemicentin"/>
    <property type="match status" value="1"/>
</dbReference>
<keyword evidence="7" id="KW-1015">Disulfide bond</keyword>
<evidence type="ECO:0000256" key="7">
    <source>
        <dbReference type="ARBA" id="ARBA00023157"/>
    </source>
</evidence>
<reference evidence="14" key="1">
    <citation type="submission" date="2011-12" db="EMBL/GenBank/DDBJ databases">
        <title>The Draft Genome of Lepisosteus oculatus.</title>
        <authorList>
            <consortium name="The Broad Institute Genome Assembly &amp; Analysis Group"/>
            <consortium name="Computational R&amp;D Group"/>
            <consortium name="and Sequencing Platform"/>
            <person name="Di Palma F."/>
            <person name="Alfoldi J."/>
            <person name="Johnson J."/>
            <person name="Berlin A."/>
            <person name="Gnerre S."/>
            <person name="Jaffe D."/>
            <person name="MacCallum I."/>
            <person name="Young S."/>
            <person name="Walker B.J."/>
            <person name="Lander E.S."/>
            <person name="Lindblad-Toh K."/>
        </authorList>
    </citation>
    <scope>NUCLEOTIDE SEQUENCE [LARGE SCALE GENOMIC DNA]</scope>
</reference>
<reference evidence="13" key="3">
    <citation type="submission" date="2025-09" db="UniProtKB">
        <authorList>
            <consortium name="Ensembl"/>
        </authorList>
    </citation>
    <scope>IDENTIFICATION</scope>
</reference>
<evidence type="ECO:0000256" key="5">
    <source>
        <dbReference type="ARBA" id="ARBA00022989"/>
    </source>
</evidence>
<evidence type="ECO:0000256" key="3">
    <source>
        <dbReference type="ARBA" id="ARBA00022692"/>
    </source>
</evidence>
<dbReference type="InterPro" id="IPR052280">
    <property type="entry name" value="HEPACAM_domain"/>
</dbReference>
<feature type="compositionally biased region" description="Basic and acidic residues" evidence="11">
    <location>
        <begin position="7"/>
        <end position="17"/>
    </location>
</feature>
<evidence type="ECO:0000256" key="4">
    <source>
        <dbReference type="ARBA" id="ARBA00022729"/>
    </source>
</evidence>